<reference evidence="1" key="2">
    <citation type="submission" date="2020-09" db="EMBL/GenBank/DDBJ databases">
        <authorList>
            <person name="Sun Q."/>
            <person name="Zhou Y."/>
        </authorList>
    </citation>
    <scope>NUCLEOTIDE SEQUENCE</scope>
    <source>
        <strain evidence="1">CGMCC 4.7398</strain>
    </source>
</reference>
<organism evidence="1 2">
    <name type="scientific">Promicromonospora soli</name>
    <dbReference type="NCBI Taxonomy" id="2035533"/>
    <lineage>
        <taxon>Bacteria</taxon>
        <taxon>Bacillati</taxon>
        <taxon>Actinomycetota</taxon>
        <taxon>Actinomycetes</taxon>
        <taxon>Micrococcales</taxon>
        <taxon>Promicromonosporaceae</taxon>
        <taxon>Promicromonospora</taxon>
    </lineage>
</organism>
<evidence type="ECO:0000313" key="1">
    <source>
        <dbReference type="EMBL" id="GHH78694.1"/>
    </source>
</evidence>
<dbReference type="EMBL" id="BNAS01000008">
    <property type="protein sequence ID" value="GHH78694.1"/>
    <property type="molecule type" value="Genomic_DNA"/>
</dbReference>
<accession>A0A919G6J7</accession>
<protein>
    <submittedName>
        <fullName evidence="1">Uncharacterized protein</fullName>
    </submittedName>
</protein>
<evidence type="ECO:0000313" key="2">
    <source>
        <dbReference type="Proteomes" id="UP000627369"/>
    </source>
</evidence>
<proteinExistence type="predicted"/>
<name>A0A919G6J7_9MICO</name>
<dbReference type="RefSeq" id="WP_189671311.1">
    <property type="nucleotide sequence ID" value="NZ_BNAS01000008.1"/>
</dbReference>
<gene>
    <name evidence="1" type="ORF">GCM10017772_42580</name>
</gene>
<reference evidence="1" key="1">
    <citation type="journal article" date="2014" name="Int. J. Syst. Evol. Microbiol.">
        <title>Complete genome sequence of Corynebacterium casei LMG S-19264T (=DSM 44701T), isolated from a smear-ripened cheese.</title>
        <authorList>
            <consortium name="US DOE Joint Genome Institute (JGI-PGF)"/>
            <person name="Walter F."/>
            <person name="Albersmeier A."/>
            <person name="Kalinowski J."/>
            <person name="Ruckert C."/>
        </authorList>
    </citation>
    <scope>NUCLEOTIDE SEQUENCE</scope>
    <source>
        <strain evidence="1">CGMCC 4.7398</strain>
    </source>
</reference>
<comment type="caution">
    <text evidence="1">The sequence shown here is derived from an EMBL/GenBank/DDBJ whole genome shotgun (WGS) entry which is preliminary data.</text>
</comment>
<dbReference type="AlphaFoldDB" id="A0A919G6J7"/>
<keyword evidence="2" id="KW-1185">Reference proteome</keyword>
<dbReference type="Proteomes" id="UP000627369">
    <property type="component" value="Unassembled WGS sequence"/>
</dbReference>
<sequence length="69" mass="7655">MASIALLKVRAAVADLLQAARSSDELKSDSKVGSARRQWVNEMRERSALPRPPIRPQTIDTFLDGHVRA</sequence>